<feature type="compositionally biased region" description="Pro residues" evidence="1">
    <location>
        <begin position="29"/>
        <end position="41"/>
    </location>
</feature>
<evidence type="ECO:0000256" key="1">
    <source>
        <dbReference type="SAM" id="MobiDB-lite"/>
    </source>
</evidence>
<evidence type="ECO:0000313" key="2">
    <source>
        <dbReference type="EMBL" id="EKV26627.1"/>
    </source>
</evidence>
<dbReference type="AlphaFoldDB" id="K9GNH9"/>
<evidence type="ECO:0000313" key="3">
    <source>
        <dbReference type="Proteomes" id="UP000009881"/>
    </source>
</evidence>
<keyword evidence="3" id="KW-1185">Reference proteome</keyword>
<dbReference type="EMBL" id="ANHY01000026">
    <property type="protein sequence ID" value="EKV26627.1"/>
    <property type="molecule type" value="Genomic_DNA"/>
</dbReference>
<reference evidence="2 3" key="1">
    <citation type="journal article" date="2013" name="Genome Announc.">
        <title>Draft Genome Sequence of an Alphaproteobacterium, Caenispirillum salinarum AK4(T), Isolated from a Solar Saltern.</title>
        <authorList>
            <person name="Khatri I."/>
            <person name="Singh A."/>
            <person name="Korpole S."/>
            <person name="Pinnaka A.K."/>
            <person name="Subramanian S."/>
        </authorList>
    </citation>
    <scope>NUCLEOTIDE SEQUENCE [LARGE SCALE GENOMIC DNA]</scope>
    <source>
        <strain evidence="2 3">AK4</strain>
    </source>
</reference>
<comment type="caution">
    <text evidence="2">The sequence shown here is derived from an EMBL/GenBank/DDBJ whole genome shotgun (WGS) entry which is preliminary data.</text>
</comment>
<gene>
    <name evidence="2" type="ORF">C882_2254</name>
</gene>
<protein>
    <submittedName>
        <fullName evidence="2">Uncharacterized protein</fullName>
    </submittedName>
</protein>
<feature type="region of interest" description="Disordered" evidence="1">
    <location>
        <begin position="1"/>
        <end position="54"/>
    </location>
</feature>
<dbReference type="Proteomes" id="UP000009881">
    <property type="component" value="Unassembled WGS sequence"/>
</dbReference>
<organism evidence="2 3">
    <name type="scientific">Caenispirillum salinarum AK4</name>
    <dbReference type="NCBI Taxonomy" id="1238182"/>
    <lineage>
        <taxon>Bacteria</taxon>
        <taxon>Pseudomonadati</taxon>
        <taxon>Pseudomonadota</taxon>
        <taxon>Alphaproteobacteria</taxon>
        <taxon>Rhodospirillales</taxon>
        <taxon>Novispirillaceae</taxon>
        <taxon>Caenispirillum</taxon>
    </lineage>
</organism>
<feature type="compositionally biased region" description="Basic residues" evidence="1">
    <location>
        <begin position="1"/>
        <end position="13"/>
    </location>
</feature>
<name>K9GNH9_9PROT</name>
<proteinExistence type="predicted"/>
<sequence length="54" mass="5537">MRRRGLGHGRLPRARAGGQDVSVLQPRPGGNPPVATPPPAARFPGGTVRGGRSS</sequence>
<accession>K9GNH9</accession>
<dbReference type="STRING" id="1238182.C882_2254"/>